<evidence type="ECO:0000313" key="3">
    <source>
        <dbReference type="Proteomes" id="UP001596388"/>
    </source>
</evidence>
<proteinExistence type="predicted"/>
<accession>A0ABD5WWL0</accession>
<name>A0ABD5WWL0_9EURY</name>
<reference evidence="2 3" key="1">
    <citation type="journal article" date="2019" name="Int. J. Syst. Evol. Microbiol.">
        <title>The Global Catalogue of Microorganisms (GCM) 10K type strain sequencing project: providing services to taxonomists for standard genome sequencing and annotation.</title>
        <authorList>
            <consortium name="The Broad Institute Genomics Platform"/>
            <consortium name="The Broad Institute Genome Sequencing Center for Infectious Disease"/>
            <person name="Wu L."/>
            <person name="Ma J."/>
        </authorList>
    </citation>
    <scope>NUCLEOTIDE SEQUENCE [LARGE SCALE GENOMIC DNA]</scope>
    <source>
        <strain evidence="2 3">DT55</strain>
    </source>
</reference>
<organism evidence="2 3">
    <name type="scientific">Halobaculum marinum</name>
    <dbReference type="NCBI Taxonomy" id="3031996"/>
    <lineage>
        <taxon>Archaea</taxon>
        <taxon>Methanobacteriati</taxon>
        <taxon>Methanobacteriota</taxon>
        <taxon>Stenosarchaea group</taxon>
        <taxon>Halobacteria</taxon>
        <taxon>Halobacteriales</taxon>
        <taxon>Haloferacaceae</taxon>
        <taxon>Halobaculum</taxon>
    </lineage>
</organism>
<dbReference type="GeneID" id="79271155"/>
<gene>
    <name evidence="2" type="ORF">ACFQKD_11495</name>
</gene>
<keyword evidence="3" id="KW-1185">Reference proteome</keyword>
<evidence type="ECO:0000313" key="2">
    <source>
        <dbReference type="EMBL" id="MFC7097929.1"/>
    </source>
</evidence>
<protein>
    <submittedName>
        <fullName evidence="2">HPP family protein</fullName>
    </submittedName>
</protein>
<dbReference type="InterPro" id="IPR058581">
    <property type="entry name" value="TM_HPP"/>
</dbReference>
<sequence>MRRGSDGVVEALHAAALLAVAGALAWATGRPLVFPSLGPSAYLIAAGDARPTGRQLLGGHAVGILAGLLAYHGLAGEAVITGSVAATTPAGARLAASAVASVGATTLGMALTDTRHAPACATTLIVALGLLPSATDAAVLAAGVAALFLASRATVPAVAALSESTGGAAVDAER</sequence>
<dbReference type="AlphaFoldDB" id="A0ABD5WWL0"/>
<feature type="domain" description="HPP transmembrane region" evidence="1">
    <location>
        <begin position="10"/>
        <end position="149"/>
    </location>
</feature>
<dbReference type="RefSeq" id="WP_276237577.1">
    <property type="nucleotide sequence ID" value="NZ_CP119989.1"/>
</dbReference>
<dbReference type="EMBL" id="JBHTAG010000003">
    <property type="protein sequence ID" value="MFC7097929.1"/>
    <property type="molecule type" value="Genomic_DNA"/>
</dbReference>
<dbReference type="Pfam" id="PF04982">
    <property type="entry name" value="TM_HPP"/>
    <property type="match status" value="1"/>
</dbReference>
<comment type="caution">
    <text evidence="2">The sequence shown here is derived from an EMBL/GenBank/DDBJ whole genome shotgun (WGS) entry which is preliminary data.</text>
</comment>
<evidence type="ECO:0000259" key="1">
    <source>
        <dbReference type="Pfam" id="PF04982"/>
    </source>
</evidence>
<dbReference type="Proteomes" id="UP001596388">
    <property type="component" value="Unassembled WGS sequence"/>
</dbReference>